<dbReference type="PANTHER" id="PTHR48475:SF1">
    <property type="entry name" value="RNASE H TYPE-1 DOMAIN-CONTAINING PROTEIN"/>
    <property type="match status" value="1"/>
</dbReference>
<name>A0A523BED7_9CREN</name>
<evidence type="ECO:0000313" key="2">
    <source>
        <dbReference type="EMBL" id="TDA39298.1"/>
    </source>
</evidence>
<dbReference type="NCBIfam" id="NF041175">
    <property type="entry name" value="RNAseHI_Thmprot"/>
    <property type="match status" value="1"/>
</dbReference>
<dbReference type="InterPro" id="IPR012337">
    <property type="entry name" value="RNaseH-like_sf"/>
</dbReference>
<gene>
    <name evidence="2" type="ORF">DSO08_02470</name>
</gene>
<organism evidence="2 3">
    <name type="scientific">Thermoproteota archaeon</name>
    <dbReference type="NCBI Taxonomy" id="2056631"/>
    <lineage>
        <taxon>Archaea</taxon>
        <taxon>Thermoproteota</taxon>
    </lineage>
</organism>
<dbReference type="Gene3D" id="3.30.420.10">
    <property type="entry name" value="Ribonuclease H-like superfamily/Ribonuclease H"/>
    <property type="match status" value="1"/>
</dbReference>
<evidence type="ECO:0000259" key="1">
    <source>
        <dbReference type="PROSITE" id="PS50879"/>
    </source>
</evidence>
<protein>
    <submittedName>
        <fullName evidence="2">Ribonuclease H</fullName>
    </submittedName>
</protein>
<dbReference type="Pfam" id="PF13456">
    <property type="entry name" value="RVT_3"/>
    <property type="match status" value="1"/>
</dbReference>
<feature type="domain" description="RNase H type-1" evidence="1">
    <location>
        <begin position="1"/>
        <end position="137"/>
    </location>
</feature>
<dbReference type="EMBL" id="QNVH01000016">
    <property type="protein sequence ID" value="TDA39298.1"/>
    <property type="molecule type" value="Genomic_DNA"/>
</dbReference>
<dbReference type="PANTHER" id="PTHR48475">
    <property type="entry name" value="RIBONUCLEASE H"/>
    <property type="match status" value="1"/>
</dbReference>
<dbReference type="PROSITE" id="PS50879">
    <property type="entry name" value="RNASE_H_1"/>
    <property type="match status" value="1"/>
</dbReference>
<dbReference type="InterPro" id="IPR002156">
    <property type="entry name" value="RNaseH_domain"/>
</dbReference>
<comment type="caution">
    <text evidence="2">The sequence shown here is derived from an EMBL/GenBank/DDBJ whole genome shotgun (WGS) entry which is preliminary data.</text>
</comment>
<dbReference type="AlphaFoldDB" id="A0A523BED7"/>
<dbReference type="Proteomes" id="UP000315399">
    <property type="component" value="Unassembled WGS sequence"/>
</dbReference>
<proteinExistence type="predicted"/>
<accession>A0A523BED7</accession>
<dbReference type="InterPro" id="IPR053576">
    <property type="entry name" value="RNase_HI-like"/>
</dbReference>
<dbReference type="SUPFAM" id="SSF53098">
    <property type="entry name" value="Ribonuclease H-like"/>
    <property type="match status" value="1"/>
</dbReference>
<evidence type="ECO:0000313" key="3">
    <source>
        <dbReference type="Proteomes" id="UP000315399"/>
    </source>
</evidence>
<dbReference type="GO" id="GO:0004523">
    <property type="term" value="F:RNA-DNA hybrid ribonuclease activity"/>
    <property type="evidence" value="ECO:0007669"/>
    <property type="project" value="InterPro"/>
</dbReference>
<dbReference type="InterPro" id="IPR036397">
    <property type="entry name" value="RNaseH_sf"/>
</dbReference>
<dbReference type="CDD" id="cd09279">
    <property type="entry name" value="RNase_HI_like"/>
    <property type="match status" value="1"/>
</dbReference>
<sequence length="150" mass="16881">MFDGLCEPYNPGGIATYGFVVYQDGMKIYEEGGIVGAGILGDDVSNNVAEYTALIKGMEHIIKSGYRGPLIVRGDSQLVIRQMLGEYAARARRLTGLHERAKQLVQHFERVAFEWVPREENADADRLCRAAYENLIRKMREAMGEKIKKV</sequence>
<reference evidence="2 3" key="1">
    <citation type="journal article" date="2019" name="Nat. Microbiol.">
        <title>Expanding anaerobic alkane metabolism in the domain of Archaea.</title>
        <authorList>
            <person name="Wang Y."/>
            <person name="Wegener G."/>
            <person name="Hou J."/>
            <person name="Wang F."/>
            <person name="Xiao X."/>
        </authorList>
    </citation>
    <scope>NUCLEOTIDE SEQUENCE [LARGE SCALE GENOMIC DNA]</scope>
    <source>
        <strain evidence="2">WYZ-LMO10</strain>
    </source>
</reference>
<dbReference type="GO" id="GO:0003676">
    <property type="term" value="F:nucleic acid binding"/>
    <property type="evidence" value="ECO:0007669"/>
    <property type="project" value="InterPro"/>
</dbReference>